<dbReference type="InterPro" id="IPR038109">
    <property type="entry name" value="DNA_bind_recomb_sf"/>
</dbReference>
<reference evidence="7" key="1">
    <citation type="journal article" date="2019" name="Int. J. Syst. Evol. Microbiol.">
        <title>The Global Catalogue of Microorganisms (GCM) 10K type strain sequencing project: providing services to taxonomists for standard genome sequencing and annotation.</title>
        <authorList>
            <consortium name="The Broad Institute Genomics Platform"/>
            <consortium name="The Broad Institute Genome Sequencing Center for Infectious Disease"/>
            <person name="Wu L."/>
            <person name="Ma J."/>
        </authorList>
    </citation>
    <scope>NUCLEOTIDE SEQUENCE [LARGE SCALE GENOMIC DNA]</scope>
    <source>
        <strain evidence="7">JCM 18054</strain>
    </source>
</reference>
<protein>
    <submittedName>
        <fullName evidence="6">Recombinase family protein</fullName>
    </submittedName>
</protein>
<dbReference type="SMART" id="SM00857">
    <property type="entry name" value="Resolvase"/>
    <property type="match status" value="1"/>
</dbReference>
<dbReference type="InterPro" id="IPR011109">
    <property type="entry name" value="DNA_bind_recombinase_dom"/>
</dbReference>
<evidence type="ECO:0000259" key="5">
    <source>
        <dbReference type="PROSITE" id="PS51737"/>
    </source>
</evidence>
<dbReference type="InterPro" id="IPR036162">
    <property type="entry name" value="Resolvase-like_N_sf"/>
</dbReference>
<keyword evidence="1" id="KW-0238">DNA-binding</keyword>
<dbReference type="Pfam" id="PF00239">
    <property type="entry name" value="Resolvase"/>
    <property type="match status" value="1"/>
</dbReference>
<evidence type="ECO:0000256" key="1">
    <source>
        <dbReference type="ARBA" id="ARBA00023125"/>
    </source>
</evidence>
<gene>
    <name evidence="6" type="ORF">GCM10023214_10890</name>
</gene>
<accession>A0ABP9Q0P3</accession>
<dbReference type="Gene3D" id="3.40.50.1390">
    <property type="entry name" value="Resolvase, N-terminal catalytic domain"/>
    <property type="match status" value="1"/>
</dbReference>
<name>A0ABP9Q0P3_9PSEU</name>
<feature type="domain" description="Recombinase" evidence="5">
    <location>
        <begin position="159"/>
        <end position="273"/>
    </location>
</feature>
<keyword evidence="2" id="KW-0233">DNA recombination</keyword>
<evidence type="ECO:0000313" key="7">
    <source>
        <dbReference type="Proteomes" id="UP001500192"/>
    </source>
</evidence>
<dbReference type="PROSITE" id="PS51736">
    <property type="entry name" value="RECOMBINASES_3"/>
    <property type="match status" value="1"/>
</dbReference>
<dbReference type="Proteomes" id="UP001500192">
    <property type="component" value="Unassembled WGS sequence"/>
</dbReference>
<dbReference type="InterPro" id="IPR006119">
    <property type="entry name" value="Resolv_N"/>
</dbReference>
<dbReference type="CDD" id="cd00338">
    <property type="entry name" value="Ser_Recombinase"/>
    <property type="match status" value="1"/>
</dbReference>
<evidence type="ECO:0000256" key="3">
    <source>
        <dbReference type="SAM" id="MobiDB-lite"/>
    </source>
</evidence>
<evidence type="ECO:0000259" key="4">
    <source>
        <dbReference type="PROSITE" id="PS51736"/>
    </source>
</evidence>
<dbReference type="PANTHER" id="PTHR30461:SF2">
    <property type="entry name" value="SERINE RECOMBINASE PINE-RELATED"/>
    <property type="match status" value="1"/>
</dbReference>
<dbReference type="PROSITE" id="PS51737">
    <property type="entry name" value="RECOMBINASE_DNA_BIND"/>
    <property type="match status" value="1"/>
</dbReference>
<evidence type="ECO:0000256" key="2">
    <source>
        <dbReference type="ARBA" id="ARBA00023172"/>
    </source>
</evidence>
<proteinExistence type="predicted"/>
<dbReference type="Pfam" id="PF07508">
    <property type="entry name" value="Recombinase"/>
    <property type="match status" value="1"/>
</dbReference>
<dbReference type="PANTHER" id="PTHR30461">
    <property type="entry name" value="DNA-INVERTASE FROM LAMBDOID PROPHAGE"/>
    <property type="match status" value="1"/>
</dbReference>
<organism evidence="6 7">
    <name type="scientific">Amycolatopsis dongchuanensis</name>
    <dbReference type="NCBI Taxonomy" id="1070866"/>
    <lineage>
        <taxon>Bacteria</taxon>
        <taxon>Bacillati</taxon>
        <taxon>Actinomycetota</taxon>
        <taxon>Actinomycetes</taxon>
        <taxon>Pseudonocardiales</taxon>
        <taxon>Pseudonocardiaceae</taxon>
        <taxon>Amycolatopsis</taxon>
    </lineage>
</organism>
<dbReference type="RefSeq" id="WP_346052566.1">
    <property type="nucleotide sequence ID" value="NZ_BAABIB010000022.1"/>
</dbReference>
<dbReference type="Gene3D" id="3.90.1750.20">
    <property type="entry name" value="Putative Large Serine Recombinase, Chain B, Domain 2"/>
    <property type="match status" value="1"/>
</dbReference>
<keyword evidence="7" id="KW-1185">Reference proteome</keyword>
<comment type="caution">
    <text evidence="6">The sequence shown here is derived from an EMBL/GenBank/DDBJ whole genome shotgun (WGS) entry which is preliminary data.</text>
</comment>
<dbReference type="EMBL" id="BAABIB010000022">
    <property type="protein sequence ID" value="GAA5155298.1"/>
    <property type="molecule type" value="Genomic_DNA"/>
</dbReference>
<feature type="region of interest" description="Disordered" evidence="3">
    <location>
        <begin position="401"/>
        <end position="422"/>
    </location>
</feature>
<dbReference type="SUPFAM" id="SSF53041">
    <property type="entry name" value="Resolvase-like"/>
    <property type="match status" value="1"/>
</dbReference>
<dbReference type="InterPro" id="IPR050639">
    <property type="entry name" value="SSR_resolvase"/>
</dbReference>
<feature type="domain" description="Resolvase/invertase-type recombinase catalytic" evidence="4">
    <location>
        <begin position="4"/>
        <end position="151"/>
    </location>
</feature>
<evidence type="ECO:0000313" key="6">
    <source>
        <dbReference type="EMBL" id="GAA5155298.1"/>
    </source>
</evidence>
<sequence length="486" mass="54082">MSKRVLGAIRLSRLTDASTSPERQHEVIARWANAQGADIVGEAVDLDVSGSVDPFERDGLGAWLTDNPPEPWDVLVAWRLDRVSRSAKDTVVLLEWLQERGKRLVTVDDGLDTASSMGRAFVQIAGIFAELERATIQERIQAGRAALRAAGRWAGEAVLYGYRPVPLDGGGYVLGPDDTAAEVVRRMFSDVLDGHSVAEICRRLQADGIPAPRDRQRELRGQPIKGDKWVQGSVWNMLRNRAYIGLGELRAPGIIDPVTFERAQALLRDRQKAKSRNPRSDGAPLSGVALCWECLRPLHHRAQHFEAGQGRMKNAKTYRYYYCRTKGHTRQIRAEEMERVATTSFRALYGDLPVMERVVVPDETAAELASVRIELDGVSEALRDASGADRTALRARRTELEARQDELESRPSTGGRSELVDTGRTWAEALDSAGTPEDRRRVWLAHDFRFAVQSGKDGFTVAIQPPDYMAAYLRDQSIEATESGRE</sequence>